<name>B9I998_POPTR</name>
<dbReference type="GO" id="GO:0016020">
    <property type="term" value="C:membrane"/>
    <property type="evidence" value="ECO:0007669"/>
    <property type="project" value="UniProtKB-SubCell"/>
</dbReference>
<evidence type="ECO:0000313" key="11">
    <source>
        <dbReference type="EMBL" id="PNT04211.1"/>
    </source>
</evidence>
<evidence type="ECO:0000256" key="1">
    <source>
        <dbReference type="ARBA" id="ARBA00004167"/>
    </source>
</evidence>
<evidence type="ECO:0000256" key="10">
    <source>
        <dbReference type="ARBA" id="ARBA00023136"/>
    </source>
</evidence>
<gene>
    <name evidence="11" type="ORF">POPTR_014G111300</name>
</gene>
<dbReference type="GO" id="GO:0016705">
    <property type="term" value="F:oxidoreductase activity, acting on paired donors, with incorporation or reduction of molecular oxygen"/>
    <property type="evidence" value="ECO:0007669"/>
    <property type="project" value="InterPro"/>
</dbReference>
<keyword evidence="12" id="KW-1185">Reference proteome</keyword>
<keyword evidence="4" id="KW-0812">Transmembrane</keyword>
<comment type="similarity">
    <text evidence="2">Belongs to the cytochrome P450 family.</text>
</comment>
<keyword evidence="10" id="KW-0472">Membrane</keyword>
<dbReference type="InterPro" id="IPR036396">
    <property type="entry name" value="Cyt_P450_sf"/>
</dbReference>
<evidence type="ECO:0000256" key="5">
    <source>
        <dbReference type="ARBA" id="ARBA00022723"/>
    </source>
</evidence>
<dbReference type="HOGENOM" id="CLU_1296274_0_0_1"/>
<evidence type="ECO:0000256" key="7">
    <source>
        <dbReference type="ARBA" id="ARBA00023002"/>
    </source>
</evidence>
<evidence type="ECO:0000256" key="4">
    <source>
        <dbReference type="ARBA" id="ARBA00022692"/>
    </source>
</evidence>
<dbReference type="GO" id="GO:0020037">
    <property type="term" value="F:heme binding"/>
    <property type="evidence" value="ECO:0007669"/>
    <property type="project" value="InterPro"/>
</dbReference>
<dbReference type="GO" id="GO:0005506">
    <property type="term" value="F:iron ion binding"/>
    <property type="evidence" value="ECO:0007669"/>
    <property type="project" value="InterPro"/>
</dbReference>
<keyword evidence="5" id="KW-0479">Metal-binding</keyword>
<evidence type="ECO:0000256" key="3">
    <source>
        <dbReference type="ARBA" id="ARBA00022617"/>
    </source>
</evidence>
<dbReference type="Gene3D" id="1.10.630.10">
    <property type="entry name" value="Cytochrome P450"/>
    <property type="match status" value="2"/>
</dbReference>
<evidence type="ECO:0000256" key="2">
    <source>
        <dbReference type="ARBA" id="ARBA00010617"/>
    </source>
</evidence>
<sequence length="213" mass="24216">MNPESSPTLSQMVISIRLVNHFFAFPPVGFSSSYGVFWDPSSGETLLFWYGPFPIITIADPELAKQVLSNKLGLYIKPSMRYPIDTLLGKGLVLLNALDWARHRTILNNGFSMDKLKCHSGKKERYLPTPSNIQVWKRDRKVKNTLRQVIESRTKSQVEISSKDCYGYDVLGLMVESLQSTGSEDSPKLNMDEIIEECKTFFFAGQERPPPIY</sequence>
<evidence type="ECO:0000313" key="12">
    <source>
        <dbReference type="Proteomes" id="UP000006729"/>
    </source>
</evidence>
<keyword evidence="7" id="KW-0560">Oxidoreductase</keyword>
<organism evidence="11 12">
    <name type="scientific">Populus trichocarpa</name>
    <name type="common">Western balsam poplar</name>
    <name type="synonym">Populus balsamifera subsp. trichocarpa</name>
    <dbReference type="NCBI Taxonomy" id="3694"/>
    <lineage>
        <taxon>Eukaryota</taxon>
        <taxon>Viridiplantae</taxon>
        <taxon>Streptophyta</taxon>
        <taxon>Embryophyta</taxon>
        <taxon>Tracheophyta</taxon>
        <taxon>Spermatophyta</taxon>
        <taxon>Magnoliopsida</taxon>
        <taxon>eudicotyledons</taxon>
        <taxon>Gunneridae</taxon>
        <taxon>Pentapetalae</taxon>
        <taxon>rosids</taxon>
        <taxon>fabids</taxon>
        <taxon>Malpighiales</taxon>
        <taxon>Salicaceae</taxon>
        <taxon>Saliceae</taxon>
        <taxon>Populus</taxon>
    </lineage>
</organism>
<reference evidence="11 12" key="1">
    <citation type="journal article" date="2006" name="Science">
        <title>The genome of black cottonwood, Populus trichocarpa (Torr. &amp; Gray).</title>
        <authorList>
            <person name="Tuskan G.A."/>
            <person name="Difazio S."/>
            <person name="Jansson S."/>
            <person name="Bohlmann J."/>
            <person name="Grigoriev I."/>
            <person name="Hellsten U."/>
            <person name="Putnam N."/>
            <person name="Ralph S."/>
            <person name="Rombauts S."/>
            <person name="Salamov A."/>
            <person name="Schein J."/>
            <person name="Sterck L."/>
            <person name="Aerts A."/>
            <person name="Bhalerao R.R."/>
            <person name="Bhalerao R.P."/>
            <person name="Blaudez D."/>
            <person name="Boerjan W."/>
            <person name="Brun A."/>
            <person name="Brunner A."/>
            <person name="Busov V."/>
            <person name="Campbell M."/>
            <person name="Carlson J."/>
            <person name="Chalot M."/>
            <person name="Chapman J."/>
            <person name="Chen G.L."/>
            <person name="Cooper D."/>
            <person name="Coutinho P.M."/>
            <person name="Couturier J."/>
            <person name="Covert S."/>
            <person name="Cronk Q."/>
            <person name="Cunningham R."/>
            <person name="Davis J."/>
            <person name="Degroeve S."/>
            <person name="Dejardin A."/>
            <person name="Depamphilis C."/>
            <person name="Detter J."/>
            <person name="Dirks B."/>
            <person name="Dubchak I."/>
            <person name="Duplessis S."/>
            <person name="Ehlting J."/>
            <person name="Ellis B."/>
            <person name="Gendler K."/>
            <person name="Goodstein D."/>
            <person name="Gribskov M."/>
            <person name="Grimwood J."/>
            <person name="Groover A."/>
            <person name="Gunter L."/>
            <person name="Hamberger B."/>
            <person name="Heinze B."/>
            <person name="Helariutta Y."/>
            <person name="Henrissat B."/>
            <person name="Holligan D."/>
            <person name="Holt R."/>
            <person name="Huang W."/>
            <person name="Islam-Faridi N."/>
            <person name="Jones S."/>
            <person name="Jones-Rhoades M."/>
            <person name="Jorgensen R."/>
            <person name="Joshi C."/>
            <person name="Kangasjarvi J."/>
            <person name="Karlsson J."/>
            <person name="Kelleher C."/>
            <person name="Kirkpatrick R."/>
            <person name="Kirst M."/>
            <person name="Kohler A."/>
            <person name="Kalluri U."/>
            <person name="Larimer F."/>
            <person name="Leebens-Mack J."/>
            <person name="Leple J.C."/>
            <person name="Locascio P."/>
            <person name="Lou Y."/>
            <person name="Lucas S."/>
            <person name="Martin F."/>
            <person name="Montanini B."/>
            <person name="Napoli C."/>
            <person name="Nelson D.R."/>
            <person name="Nelson C."/>
            <person name="Nieminen K."/>
            <person name="Nilsson O."/>
            <person name="Pereda V."/>
            <person name="Peter G."/>
            <person name="Philippe R."/>
            <person name="Pilate G."/>
            <person name="Poliakov A."/>
            <person name="Razumovskaya J."/>
            <person name="Richardson P."/>
            <person name="Rinaldi C."/>
            <person name="Ritland K."/>
            <person name="Rouze P."/>
            <person name="Ryaboy D."/>
            <person name="Schmutz J."/>
            <person name="Schrader J."/>
            <person name="Segerman B."/>
            <person name="Shin H."/>
            <person name="Siddiqui A."/>
            <person name="Sterky F."/>
            <person name="Terry A."/>
            <person name="Tsai C.J."/>
            <person name="Uberbacher E."/>
            <person name="Unneberg P."/>
            <person name="Vahala J."/>
            <person name="Wall K."/>
            <person name="Wessler S."/>
            <person name="Yang G."/>
            <person name="Yin T."/>
            <person name="Douglas C."/>
            <person name="Marra M."/>
            <person name="Sandberg G."/>
            <person name="Van de Peer Y."/>
            <person name="Rokhsar D."/>
        </authorList>
    </citation>
    <scope>NUCLEOTIDE SEQUENCE [LARGE SCALE GENOMIC DNA]</scope>
    <source>
        <strain evidence="12">cv. Nisqually</strain>
    </source>
</reference>
<dbReference type="PANTHER" id="PTHR24282">
    <property type="entry name" value="CYTOCHROME P450 FAMILY MEMBER"/>
    <property type="match status" value="1"/>
</dbReference>
<dbReference type="AlphaFoldDB" id="B9I998"/>
<protein>
    <recommendedName>
        <fullName evidence="13">Cytochrome P450</fullName>
    </recommendedName>
</protein>
<proteinExistence type="inferred from homology"/>
<comment type="subcellular location">
    <subcellularLocation>
        <location evidence="1">Membrane</location>
        <topology evidence="1">Single-pass membrane protein</topology>
    </subcellularLocation>
</comment>
<dbReference type="Proteomes" id="UP000006729">
    <property type="component" value="Chromosome 14"/>
</dbReference>
<keyword evidence="9" id="KW-0503">Monooxygenase</keyword>
<keyword evidence="8" id="KW-0408">Iron</keyword>
<evidence type="ECO:0000256" key="9">
    <source>
        <dbReference type="ARBA" id="ARBA00023033"/>
    </source>
</evidence>
<evidence type="ECO:0000256" key="8">
    <source>
        <dbReference type="ARBA" id="ARBA00023004"/>
    </source>
</evidence>
<dbReference type="PANTHER" id="PTHR24282:SF135">
    <property type="entry name" value="CYTOCHROME P450 709B2"/>
    <property type="match status" value="1"/>
</dbReference>
<evidence type="ECO:0000256" key="6">
    <source>
        <dbReference type="ARBA" id="ARBA00022989"/>
    </source>
</evidence>
<dbReference type="eggNOG" id="KOG0157">
    <property type="taxonomic scope" value="Eukaryota"/>
</dbReference>
<keyword evidence="3" id="KW-0349">Heme</keyword>
<keyword evidence="6" id="KW-1133">Transmembrane helix</keyword>
<dbReference type="GO" id="GO:0004497">
    <property type="term" value="F:monooxygenase activity"/>
    <property type="evidence" value="ECO:0007669"/>
    <property type="project" value="UniProtKB-KW"/>
</dbReference>
<accession>B9I998</accession>
<dbReference type="InParanoid" id="B9I998"/>
<evidence type="ECO:0008006" key="13">
    <source>
        <dbReference type="Google" id="ProtNLM"/>
    </source>
</evidence>
<dbReference type="InterPro" id="IPR050665">
    <property type="entry name" value="Cytochrome_P450_Monooxygen"/>
</dbReference>
<dbReference type="EMBL" id="CM009303">
    <property type="protein sequence ID" value="PNT04211.1"/>
    <property type="molecule type" value="Genomic_DNA"/>
</dbReference>
<dbReference type="SUPFAM" id="SSF48264">
    <property type="entry name" value="Cytochrome P450"/>
    <property type="match status" value="1"/>
</dbReference>